<feature type="region of interest" description="Disordered" evidence="1">
    <location>
        <begin position="1"/>
        <end position="23"/>
    </location>
</feature>
<evidence type="ECO:0000256" key="1">
    <source>
        <dbReference type="SAM" id="MobiDB-lite"/>
    </source>
</evidence>
<keyword evidence="3" id="KW-1185">Reference proteome</keyword>
<reference evidence="2 3" key="1">
    <citation type="submission" date="2019-04" db="EMBL/GenBank/DDBJ databases">
        <authorList>
            <person name="Van Vliet M D."/>
        </authorList>
    </citation>
    <scope>NUCLEOTIDE SEQUENCE [LARGE SCALE GENOMIC DNA]</scope>
    <source>
        <strain evidence="2 3">F21</strain>
    </source>
</reference>
<dbReference type="Proteomes" id="UP000346198">
    <property type="component" value="Unassembled WGS sequence"/>
</dbReference>
<sequence length="64" mass="7023">MGSAGGPPKGGTTNLLKAERDEGVASTIPKTAWPRLTRAGFKKNRLIFFFQPVDLPSFSLFHYV</sequence>
<evidence type="ECO:0000313" key="2">
    <source>
        <dbReference type="EMBL" id="VGO20268.1"/>
    </source>
</evidence>
<accession>A0A6C2UJJ2</accession>
<protein>
    <submittedName>
        <fullName evidence="2">Uncharacterized protein</fullName>
    </submittedName>
</protein>
<proteinExistence type="predicted"/>
<evidence type="ECO:0000313" key="3">
    <source>
        <dbReference type="Proteomes" id="UP000346198"/>
    </source>
</evidence>
<dbReference type="EMBL" id="CAAHFH010000001">
    <property type="protein sequence ID" value="VGO20268.1"/>
    <property type="molecule type" value="Genomic_DNA"/>
</dbReference>
<name>A0A6C2UJJ2_9BACT</name>
<gene>
    <name evidence="2" type="ORF">SCARR_02329</name>
</gene>
<organism evidence="2 3">
    <name type="scientific">Pontiella sulfatireligans</name>
    <dbReference type="NCBI Taxonomy" id="2750658"/>
    <lineage>
        <taxon>Bacteria</taxon>
        <taxon>Pseudomonadati</taxon>
        <taxon>Kiritimatiellota</taxon>
        <taxon>Kiritimatiellia</taxon>
        <taxon>Kiritimatiellales</taxon>
        <taxon>Pontiellaceae</taxon>
        <taxon>Pontiella</taxon>
    </lineage>
</organism>
<dbReference type="AlphaFoldDB" id="A0A6C2UJJ2"/>